<dbReference type="GO" id="GO:0005509">
    <property type="term" value="F:calcium ion binding"/>
    <property type="evidence" value="ECO:0007669"/>
    <property type="project" value="InterPro"/>
</dbReference>
<keyword evidence="1" id="KW-0732">Signal</keyword>
<dbReference type="Gene3D" id="2.60.120.260">
    <property type="entry name" value="Galactose-binding domain-like"/>
    <property type="match status" value="2"/>
</dbReference>
<dbReference type="InterPro" id="IPR059226">
    <property type="entry name" value="Choice_anch_Q_dom"/>
</dbReference>
<dbReference type="EMBL" id="JACIFF010000001">
    <property type="protein sequence ID" value="MBB4077970.1"/>
    <property type="molecule type" value="Genomic_DNA"/>
</dbReference>
<dbReference type="PANTHER" id="PTHR11319">
    <property type="entry name" value="G PROTEIN-COUPLED RECEPTOR-RELATED"/>
    <property type="match status" value="1"/>
</dbReference>
<dbReference type="InterPro" id="IPR011050">
    <property type="entry name" value="Pectin_lyase_fold/virulence"/>
</dbReference>
<dbReference type="AlphaFoldDB" id="A0A840DYH7"/>
<reference evidence="2 3" key="1">
    <citation type="submission" date="2020-08" db="EMBL/GenBank/DDBJ databases">
        <title>Genomic Encyclopedia of Type Strains, Phase IV (KMG-IV): sequencing the most valuable type-strain genomes for metagenomic binning, comparative biology and taxonomic classification.</title>
        <authorList>
            <person name="Goeker M."/>
        </authorList>
    </citation>
    <scope>NUCLEOTIDE SEQUENCE [LARGE SCALE GENOMIC DNA]</scope>
    <source>
        <strain evidence="2 3">DSM 105137</strain>
    </source>
</reference>
<feature type="chain" id="PRO_5032469541" description="Right handed beta helix domain-containing protein" evidence="1">
    <location>
        <begin position="26"/>
        <end position="792"/>
    </location>
</feature>
<sequence length="792" mass="85606">MKNLPKKLFAATIFFFLVFADRAAAADIYVTSTADSGPGTLRQAIQDAADGDVIRFDASTNGQMIKVDSTLKITGLAIKIIGNGVDATLISGQNKTRVFNIVSGSDIIVRRLSVFDGYAPNVTNASGRGAAFIVNDSSNLHLEEFIIEGNQSQDCGGGLTAYGRKVRLVNGVIQNNKSGNCGGGAYFHGTKEVVIDNVLFRNNLVLRSRGAAYGGGLELLLCDSAVVKHSTFIHNTTLDVNARGGGISMYADGKYEFYSSTISGNTAVRYGGAIHQHVGDALFYDCTIVNNQTYQGGGYAGQTSEATVEFKNSIIAQNVADKTTGEFIMLANGHNTNSGGFNIVGPDPQYAFLQRQSDLRDVDPGLHPLSEPVTNAFIHEPKSTSPAIDAGDPDNDALDQLGRRVYNARRDIGAYEFGPNYFYADFDGDGFGDPATGAYAATAPNRYVEDKTDNCPYFYNPNQLDSDGDGIGDPCDDESEALLEEFHAAVACAEVGSNWVTRTDSGTGEQYVVYEGANSNSDPPADVPENYVRFQIEQAQAGDYILSARVRAPDSSADSYWVRVNGGAWIRWWQGLQAPVFEWKEVSGGPFTLTEGDNTIDFAYREPNTQLAKLHLAISGTPPPGAGDPSLYECNTPIALTESFWLESECAEVGSGFSIEVDTLASGGRYVVYYGPSSTSTSQGDVPENRVRFSVTDARAGVYTLYGRVLAQRVDEDSFWIRINDGDWVTWNGIDAPTWAWKQVTSNSYSLQDGYNTIDIAYREKKAQLDKLHFTLNAAPPTGQGETSTNCN</sequence>
<dbReference type="Gene3D" id="4.10.1080.10">
    <property type="entry name" value="TSP type-3 repeat"/>
    <property type="match status" value="1"/>
</dbReference>
<dbReference type="NCBIfam" id="NF041518">
    <property type="entry name" value="choice_anch_Q"/>
    <property type="match status" value="1"/>
</dbReference>
<dbReference type="PANTHER" id="PTHR11319:SF35">
    <property type="entry name" value="OUTER MEMBRANE PROTEIN PMPC-RELATED"/>
    <property type="match status" value="1"/>
</dbReference>
<name>A0A840DYH7_9BACT</name>
<evidence type="ECO:0008006" key="4">
    <source>
        <dbReference type="Google" id="ProtNLM"/>
    </source>
</evidence>
<dbReference type="RefSeq" id="WP_183494205.1">
    <property type="nucleotide sequence ID" value="NZ_JACIFF010000001.1"/>
</dbReference>
<dbReference type="Proteomes" id="UP000576209">
    <property type="component" value="Unassembled WGS sequence"/>
</dbReference>
<keyword evidence="3" id="KW-1185">Reference proteome</keyword>
<dbReference type="SUPFAM" id="SSF103647">
    <property type="entry name" value="TSP type-3 repeat"/>
    <property type="match status" value="1"/>
</dbReference>
<feature type="signal peptide" evidence="1">
    <location>
        <begin position="1"/>
        <end position="25"/>
    </location>
</feature>
<evidence type="ECO:0000313" key="3">
    <source>
        <dbReference type="Proteomes" id="UP000576209"/>
    </source>
</evidence>
<dbReference type="CDD" id="cd02795">
    <property type="entry name" value="CBM6-CBM35-CBM36_like"/>
    <property type="match status" value="1"/>
</dbReference>
<comment type="caution">
    <text evidence="2">The sequence shown here is derived from an EMBL/GenBank/DDBJ whole genome shotgun (WGS) entry which is preliminary data.</text>
</comment>
<accession>A0A840DYH7</accession>
<dbReference type="SUPFAM" id="SSF51126">
    <property type="entry name" value="Pectin lyase-like"/>
    <property type="match status" value="1"/>
</dbReference>
<evidence type="ECO:0000313" key="2">
    <source>
        <dbReference type="EMBL" id="MBB4077970.1"/>
    </source>
</evidence>
<evidence type="ECO:0000256" key="1">
    <source>
        <dbReference type="SAM" id="SignalP"/>
    </source>
</evidence>
<proteinExistence type="predicted"/>
<protein>
    <recommendedName>
        <fullName evidence="4">Right handed beta helix domain-containing protein</fullName>
    </recommendedName>
</protein>
<organism evidence="2 3">
    <name type="scientific">Neolewinella aquimaris</name>
    <dbReference type="NCBI Taxonomy" id="1835722"/>
    <lineage>
        <taxon>Bacteria</taxon>
        <taxon>Pseudomonadati</taxon>
        <taxon>Bacteroidota</taxon>
        <taxon>Saprospiria</taxon>
        <taxon>Saprospirales</taxon>
        <taxon>Lewinellaceae</taxon>
        <taxon>Neolewinella</taxon>
    </lineage>
</organism>
<gene>
    <name evidence="2" type="ORF">GGR28_000571</name>
</gene>
<dbReference type="InterPro" id="IPR028974">
    <property type="entry name" value="TSP_type-3_rpt"/>
</dbReference>